<dbReference type="InterPro" id="IPR023799">
    <property type="entry name" value="RbfA_dom_sf"/>
</dbReference>
<comment type="caution">
    <text evidence="3">The sequence shown here is derived from an EMBL/GenBank/DDBJ whole genome shotgun (WGS) entry which is preliminary data.</text>
</comment>
<dbReference type="GO" id="GO:0043024">
    <property type="term" value="F:ribosomal small subunit binding"/>
    <property type="evidence" value="ECO:0007669"/>
    <property type="project" value="TreeGrafter"/>
</dbReference>
<accession>A0A0F5PLU9</accession>
<dbReference type="PANTHER" id="PTHR33515">
    <property type="entry name" value="RIBOSOME-BINDING FACTOR A, CHLOROPLASTIC-RELATED"/>
    <property type="match status" value="1"/>
</dbReference>
<dbReference type="InterPro" id="IPR020053">
    <property type="entry name" value="Ribosome-bd_factorA_CS"/>
</dbReference>
<reference evidence="3 4" key="2">
    <citation type="journal article" date="2015" name="BMC Genomics">
        <title>Analysis of three genomes within the thermophilic bacterial species Caldanaerobacter subterraneus with a focus on carbon monoxide dehydrogenase evolution and hydrolase diversity.</title>
        <authorList>
            <person name="Sant'Anna F.H."/>
            <person name="Lebedinsky A.V."/>
            <person name="Sokolova T.G."/>
            <person name="Robb F.T."/>
            <person name="Gonzalez J.M."/>
        </authorList>
    </citation>
    <scope>NUCLEOTIDE SEQUENCE [LARGE SCALE GENOMIC DNA]</scope>
    <source>
        <strain evidence="3 4">DSM 12653</strain>
    </source>
</reference>
<dbReference type="PROSITE" id="PS01319">
    <property type="entry name" value="RBFA"/>
    <property type="match status" value="1"/>
</dbReference>
<dbReference type="AlphaFoldDB" id="A0A0F5PLU9"/>
<evidence type="ECO:0000313" key="3">
    <source>
        <dbReference type="EMBL" id="KKC29593.1"/>
    </source>
</evidence>
<dbReference type="GO" id="GO:0030490">
    <property type="term" value="P:maturation of SSU-rRNA"/>
    <property type="evidence" value="ECO:0007669"/>
    <property type="project" value="UniProtKB-UniRule"/>
</dbReference>
<dbReference type="Pfam" id="PF02033">
    <property type="entry name" value="RBFA"/>
    <property type="match status" value="1"/>
</dbReference>
<comment type="subunit">
    <text evidence="2">Monomer. Binds 30S ribosomal subunits, but not 50S ribosomal subunits or 70S ribosomes.</text>
</comment>
<dbReference type="HAMAP" id="MF_00003">
    <property type="entry name" value="RbfA"/>
    <property type="match status" value="1"/>
</dbReference>
<keyword evidence="2" id="KW-0963">Cytoplasm</keyword>
<comment type="similarity">
    <text evidence="2">Belongs to the RbfA family.</text>
</comment>
<evidence type="ECO:0000256" key="2">
    <source>
        <dbReference type="HAMAP-Rule" id="MF_00003"/>
    </source>
</evidence>
<reference evidence="3 4" key="1">
    <citation type="submission" date="2008-07" db="EMBL/GenBank/DDBJ databases">
        <authorList>
            <person name="Gonzalez J."/>
            <person name="Sokolova T."/>
            <person name="Ferriera S."/>
            <person name="Johnson J."/>
            <person name="Kravitz S."/>
            <person name="Beeson K."/>
            <person name="Sutton G."/>
            <person name="Rogers Y.-H."/>
            <person name="Friedman R."/>
            <person name="Frazier M."/>
            <person name="Venter J.C."/>
        </authorList>
    </citation>
    <scope>NUCLEOTIDE SEQUENCE [LARGE SCALE GENOMIC DNA]</scope>
    <source>
        <strain evidence="3 4">DSM 12653</strain>
    </source>
</reference>
<name>A0A0F5PLU9_9THEO</name>
<gene>
    <name evidence="2" type="primary">rbfA</name>
    <name evidence="3" type="ORF">CDSM653_01312</name>
</gene>
<evidence type="ECO:0000313" key="4">
    <source>
        <dbReference type="Proteomes" id="UP000010146"/>
    </source>
</evidence>
<evidence type="ECO:0000256" key="1">
    <source>
        <dbReference type="ARBA" id="ARBA00022517"/>
    </source>
</evidence>
<dbReference type="Proteomes" id="UP000010146">
    <property type="component" value="Unassembled WGS sequence"/>
</dbReference>
<dbReference type="SUPFAM" id="SSF89919">
    <property type="entry name" value="Ribosome-binding factor A, RbfA"/>
    <property type="match status" value="1"/>
</dbReference>
<organism evidence="3 4">
    <name type="scientific">Caldanaerobacter subterraneus subsp. pacificus DSM 12653</name>
    <dbReference type="NCBI Taxonomy" id="391606"/>
    <lineage>
        <taxon>Bacteria</taxon>
        <taxon>Bacillati</taxon>
        <taxon>Bacillota</taxon>
        <taxon>Clostridia</taxon>
        <taxon>Thermoanaerobacterales</taxon>
        <taxon>Thermoanaerobacteraceae</taxon>
        <taxon>Caldanaerobacter</taxon>
    </lineage>
</organism>
<keyword evidence="1 2" id="KW-0690">Ribosome biogenesis</keyword>
<protein>
    <recommendedName>
        <fullName evidence="2">Ribosome-binding factor A</fullName>
    </recommendedName>
</protein>
<reference evidence="4" key="3">
    <citation type="submission" date="2015-02" db="EMBL/GenBank/DDBJ databases">
        <title>Genome analysis of three genomes within the thermophilic hydrogenogenic bacterial species Caldanaerobacter subterraneus.</title>
        <authorList>
            <person name="Sant'Anna F.H."/>
            <person name="Lebedinsky A."/>
            <person name="Sokolova T."/>
            <person name="Robb F.T."/>
            <person name="Gonzalez J.M."/>
        </authorList>
    </citation>
    <scope>NUCLEOTIDE SEQUENCE [LARGE SCALE GENOMIC DNA]</scope>
    <source>
        <strain evidence="4">DSM 12653</strain>
    </source>
</reference>
<dbReference type="InterPro" id="IPR015946">
    <property type="entry name" value="KH_dom-like_a/b"/>
</dbReference>
<dbReference type="EMBL" id="ABXP02000075">
    <property type="protein sequence ID" value="KKC29593.1"/>
    <property type="molecule type" value="Genomic_DNA"/>
</dbReference>
<dbReference type="Gene3D" id="3.30.300.20">
    <property type="match status" value="1"/>
</dbReference>
<sequence length="122" mass="14457">MRKMQYRSHRLSEELKKEISKMILEEIKDPRIKAMVSITDIEVTKDLRYAKVYVSIYGSEEEKRETFEGLKSAAGYIRHEIGRRIKMRYTPEIIFELDHSIEYGAKISEILKELNKQEGDDN</sequence>
<comment type="subcellular location">
    <subcellularLocation>
        <location evidence="2">Cytoplasm</location>
    </subcellularLocation>
</comment>
<proteinExistence type="inferred from homology"/>
<dbReference type="SMR" id="A0A0F5PLU9"/>
<comment type="function">
    <text evidence="2">One of several proteins that assist in the late maturation steps of the functional core of the 30S ribosomal subunit. Associates with free 30S ribosomal subunits (but not with 30S subunits that are part of 70S ribosomes or polysomes). Required for efficient processing of 16S rRNA. May interact with the 5'-terminal helix region of 16S rRNA.</text>
</comment>
<dbReference type="PANTHER" id="PTHR33515:SF1">
    <property type="entry name" value="RIBOSOME-BINDING FACTOR A, CHLOROPLASTIC-RELATED"/>
    <property type="match status" value="1"/>
</dbReference>
<dbReference type="GO" id="GO:0005829">
    <property type="term" value="C:cytosol"/>
    <property type="evidence" value="ECO:0007669"/>
    <property type="project" value="TreeGrafter"/>
</dbReference>
<dbReference type="NCBIfam" id="TIGR00082">
    <property type="entry name" value="rbfA"/>
    <property type="match status" value="1"/>
</dbReference>
<dbReference type="InterPro" id="IPR000238">
    <property type="entry name" value="RbfA"/>
</dbReference>